<reference evidence="2 3" key="1">
    <citation type="journal article" date="2015" name="BMC Genomics">
        <title>Comparative genomics of Fructobacillus spp. and Leuconostoc spp. reveals niche-specific evolution of Fructobacillus spp.</title>
        <authorList>
            <person name="Endo A."/>
            <person name="Tanizawa Y."/>
            <person name="Tanaka N."/>
            <person name="Maeno S."/>
            <person name="Kumar H."/>
            <person name="Shiwa Y."/>
            <person name="Okada S."/>
            <person name="Yoshikawa H."/>
            <person name="Dicks L."/>
            <person name="Nakagawa J."/>
            <person name="Arita M."/>
        </authorList>
    </citation>
    <scope>NUCLEOTIDE SEQUENCE [LARGE SCALE GENOMIC DNA]</scope>
    <source>
        <strain evidence="2 3">JCM 12225</strain>
    </source>
</reference>
<feature type="transmembrane region" description="Helical" evidence="1">
    <location>
        <begin position="47"/>
        <end position="68"/>
    </location>
</feature>
<keyword evidence="1" id="KW-0812">Transmembrane</keyword>
<evidence type="ECO:0000256" key="1">
    <source>
        <dbReference type="SAM" id="Phobius"/>
    </source>
</evidence>
<feature type="transmembrane region" description="Helical" evidence="1">
    <location>
        <begin position="176"/>
        <end position="197"/>
    </location>
</feature>
<dbReference type="Proteomes" id="UP000253891">
    <property type="component" value="Unassembled WGS sequence"/>
</dbReference>
<evidence type="ECO:0000313" key="2">
    <source>
        <dbReference type="EMBL" id="GAO99402.1"/>
    </source>
</evidence>
<feature type="transmembrane region" description="Helical" evidence="1">
    <location>
        <begin position="116"/>
        <end position="137"/>
    </location>
</feature>
<proteinExistence type="predicted"/>
<dbReference type="RefSeq" id="WP_061992823.1">
    <property type="nucleotide sequence ID" value="NZ_DF967987.1"/>
</dbReference>
<feature type="transmembrane region" description="Helical" evidence="1">
    <location>
        <begin position="144"/>
        <end position="164"/>
    </location>
</feature>
<feature type="transmembrane region" description="Helical" evidence="1">
    <location>
        <begin position="7"/>
        <end position="27"/>
    </location>
</feature>
<dbReference type="AlphaFoldDB" id="A0A0K8MFY5"/>
<organism evidence="2 3">
    <name type="scientific">Fructobacillus ficulneus</name>
    <dbReference type="NCBI Taxonomy" id="157463"/>
    <lineage>
        <taxon>Bacteria</taxon>
        <taxon>Bacillati</taxon>
        <taxon>Bacillota</taxon>
        <taxon>Bacilli</taxon>
        <taxon>Lactobacillales</taxon>
        <taxon>Lactobacillaceae</taxon>
        <taxon>Fructobacillus</taxon>
    </lineage>
</organism>
<feature type="transmembrane region" description="Helical" evidence="1">
    <location>
        <begin position="89"/>
        <end position="110"/>
    </location>
</feature>
<accession>A0A0K8MFY5</accession>
<keyword evidence="1" id="KW-0472">Membrane</keyword>
<dbReference type="STRING" id="157463.GCA_001047075_00334"/>
<keyword evidence="1" id="KW-1133">Transmembrane helix</keyword>
<evidence type="ECO:0000313" key="3">
    <source>
        <dbReference type="Proteomes" id="UP000253891"/>
    </source>
</evidence>
<sequence>MVRLDWKLYFSVMVVMGLLFQMLLYSQTGDTPIYFVDNSTRILVVKLTYFALLLAPMVMTMGSMKIWQTGAYLNRLIRMRHLEKLLVEMYLRSLVIVLTPVLILCLGNQILVGRLLWSQTFALGLSYALAVGVYVAIELRFNTSVAILSSSFLLLSTGLGSQQLKLFGPFVFQKVTAIWQIPAVFGALILLFLLISVQVKRQDFMERGNYDSN</sequence>
<keyword evidence="3" id="KW-1185">Reference proteome</keyword>
<protein>
    <submittedName>
        <fullName evidence="2">Uncharacterized protein</fullName>
    </submittedName>
</protein>
<name>A0A0K8MFY5_9LACO</name>
<gene>
    <name evidence="2" type="ORF">FFIC_100030</name>
</gene>
<dbReference type="EMBL" id="DF967987">
    <property type="protein sequence ID" value="GAO99402.1"/>
    <property type="molecule type" value="Genomic_DNA"/>
</dbReference>